<keyword evidence="3" id="KW-1185">Reference proteome</keyword>
<feature type="transmembrane region" description="Helical" evidence="1">
    <location>
        <begin position="1652"/>
        <end position="1670"/>
    </location>
</feature>
<feature type="transmembrane region" description="Helical" evidence="1">
    <location>
        <begin position="326"/>
        <end position="345"/>
    </location>
</feature>
<feature type="transmembrane region" description="Helical" evidence="1">
    <location>
        <begin position="1181"/>
        <end position="1201"/>
    </location>
</feature>
<proteinExistence type="predicted"/>
<organism evidence="2 3">
    <name type="scientific">Novipirellula aureliae</name>
    <dbReference type="NCBI Taxonomy" id="2527966"/>
    <lineage>
        <taxon>Bacteria</taxon>
        <taxon>Pseudomonadati</taxon>
        <taxon>Planctomycetota</taxon>
        <taxon>Planctomycetia</taxon>
        <taxon>Pirellulales</taxon>
        <taxon>Pirellulaceae</taxon>
        <taxon>Novipirellula</taxon>
    </lineage>
</organism>
<feature type="transmembrane region" description="Helical" evidence="1">
    <location>
        <begin position="723"/>
        <end position="742"/>
    </location>
</feature>
<dbReference type="RefSeq" id="WP_146597923.1">
    <property type="nucleotide sequence ID" value="NZ_SJPY01000001.1"/>
</dbReference>
<dbReference type="Proteomes" id="UP000315471">
    <property type="component" value="Unassembled WGS sequence"/>
</dbReference>
<evidence type="ECO:0000313" key="3">
    <source>
        <dbReference type="Proteomes" id="UP000315471"/>
    </source>
</evidence>
<feature type="transmembrane region" description="Helical" evidence="1">
    <location>
        <begin position="514"/>
        <end position="532"/>
    </location>
</feature>
<feature type="transmembrane region" description="Helical" evidence="1">
    <location>
        <begin position="365"/>
        <end position="386"/>
    </location>
</feature>
<feature type="transmembrane region" description="Helical" evidence="1">
    <location>
        <begin position="298"/>
        <end position="320"/>
    </location>
</feature>
<feature type="transmembrane region" description="Helical" evidence="1">
    <location>
        <begin position="599"/>
        <end position="620"/>
    </location>
</feature>
<feature type="transmembrane region" description="Helical" evidence="1">
    <location>
        <begin position="1155"/>
        <end position="1174"/>
    </location>
</feature>
<feature type="transmembrane region" description="Helical" evidence="1">
    <location>
        <begin position="794"/>
        <end position="818"/>
    </location>
</feature>
<feature type="transmembrane region" description="Helical" evidence="1">
    <location>
        <begin position="1130"/>
        <end position="1149"/>
    </location>
</feature>
<feature type="transmembrane region" description="Helical" evidence="1">
    <location>
        <begin position="1611"/>
        <end position="1631"/>
    </location>
</feature>
<feature type="transmembrane region" description="Helical" evidence="1">
    <location>
        <begin position="178"/>
        <end position="199"/>
    </location>
</feature>
<feature type="transmembrane region" description="Helical" evidence="1">
    <location>
        <begin position="1714"/>
        <end position="1732"/>
    </location>
</feature>
<feature type="transmembrane region" description="Helical" evidence="1">
    <location>
        <begin position="1909"/>
        <end position="1930"/>
    </location>
</feature>
<keyword evidence="1" id="KW-1133">Transmembrane helix</keyword>
<feature type="transmembrane region" description="Helical" evidence="1">
    <location>
        <begin position="664"/>
        <end position="685"/>
    </location>
</feature>
<feature type="transmembrane region" description="Helical" evidence="1">
    <location>
        <begin position="6"/>
        <end position="30"/>
    </location>
</feature>
<dbReference type="OrthoDB" id="221142at2"/>
<feature type="transmembrane region" description="Helical" evidence="1">
    <location>
        <begin position="691"/>
        <end position="711"/>
    </location>
</feature>
<evidence type="ECO:0000256" key="1">
    <source>
        <dbReference type="SAM" id="Phobius"/>
    </source>
</evidence>
<comment type="caution">
    <text evidence="2">The sequence shown here is derived from an EMBL/GenBank/DDBJ whole genome shotgun (WGS) entry which is preliminary data.</text>
</comment>
<feature type="transmembrane region" description="Helical" evidence="1">
    <location>
        <begin position="1456"/>
        <end position="1474"/>
    </location>
</feature>
<keyword evidence="1" id="KW-0812">Transmembrane</keyword>
<keyword evidence="1" id="KW-0472">Membrane</keyword>
<feature type="transmembrane region" description="Helical" evidence="1">
    <location>
        <begin position="1407"/>
        <end position="1425"/>
    </location>
</feature>
<feature type="transmembrane region" description="Helical" evidence="1">
    <location>
        <begin position="1207"/>
        <end position="1226"/>
    </location>
</feature>
<feature type="transmembrane region" description="Helical" evidence="1">
    <location>
        <begin position="968"/>
        <end position="985"/>
    </location>
</feature>
<sequence>MTGVIIAILVSGIIITLVGHASWLLIAAIWHAIFGPNDAGLGLSRESRQSENRFQDDQHAFLRVIDYLLYRGLISSQEFETIRNKLAELRRLEAMPQPMEVTKPMQASGPTEEAEDETLTETVEVAEVPIMAQPIAVPRVISEDSIAAVVEVKQGSTLSKAEIIRSFLATHNIRWGELVAGLLIVICSIGLVVSLWNTLITSHRVVPSLIFLAGNGAIFAAGLYTLSRWKLRHTSRAVLVIATLLVPLSVLAGLAAIGKPTESVRLDDPVTLLTLFAATAIYLLMLMKGAKALVGTPYAGPMALSVAGPTALLPMLPTVWRMFSTNVGWSISFGSISVLVAMMGLVYKRVQKPRSMGMTTSRNCLLTMSVGVFSMATSVGYAVFFVRAQPGTLLPIAVATIPALIGLAGCGEVLANQARRATHAMVGRIVSILALAICFAMLPAAIGSEPWTWTWAIVLSTCTLVVGCLLRGPRWIAAATFPIGTGVVTASPVWMRQVPWADLPLWMKLMSGEAMVASAAVALSIFVSCKWIRSEGVARWIRYASFAWAAVTLLIATGLAIAPMPLLGTIPSGIVTAVLAVGMIATAFLATIPMANRSLVSYVAIGSVVILWASVLKPLVLFVPDPIAEMQTWLLAGLGLSATVLLLAEVTLLAKRQSTNAGKVWSHAGIASAMLTAIAACFAATSDWHFATWTLAGVTALVYWASTIFSASKWGPSTTVLRLSQLASVAGTIVFGYGAYRSELFAATSWTSGQAWWCWGVLFASVSIIWIVIRRFAVFHRRSAVMLQHSPASPALMVDGAAMLIGVLSMGMGVTVSYVDLLADVFGTSLLSAANSAIFPLLCFAVVGIALIGNHRQKGSGPLFWLTGAVSHFSFSSLVVWCSIQVIGNFATEPAVRLILTTTLAAGLAQLPNLPFSRKGALNKMESASWWPFATALALVMVASIVLLSEHWINPLVDGRIADRLPTLSVASWWIVVSAALWWIGQRMKPNSERGSIASGVSAFLTPAAALISTAALSLSHPIVWFQVAVIFSFVWVVANQILCRRPQFAVSQLAENRSLQVILFAGAVSAIAAITKIVMDIPELSVVLGMASFILSGIAVCLVCFVGWPIGNGGQAESSLFSRAVRLPWPIGLSLFAGQMAWMARTIGFLPSLWQIHFVVATWLIGCIASLILYQKRGTWIHLIHSLATCFTAVSIAILLRSNGQVAMECLGLIACVLVGILVAIHSHNTKLVARHRRLTRGLPWFTLLAGGYLIIGIASQRFGAGNVEGTMAVLWLSGWIVAWRWLCVQRTGPQAPAGERAAGSWAGSGEGGFPADSEVFLLLALIAVCESVSQVLFQNQTRLPLASDSHWWVRLSAYFVAAASTVLRGDRRMVWQAAMAIVLGVAASMAARAAEHFSLSDERRIMVAVLAIGFTLAAIIYQLKPLWKGAFVASRTLRVARPVRMATLARASEHLTAAVAVVSIAVSVLMIFMELDRATIRMTIVGVAMVGIAYFELSELTSQRRLRHFAVQVALITIGLWASVVDSAHLLPWLVGSMQWLVAGVISTATLLLAVPKFLGDTINERWRPALRVGAIVSGTATIASLLAMLMMEAVVRRDGGIDEISRPLIIGIGVMLVFLSLLTAWIAIATGPRFSLGPTLLLSDRQRQGLIVAAQAIAAMAWLHLFLCKADLAFLGLRAYWPYIVMLISFVSVGATEWAKRQGDEVLSSTLAPTALYLPLIPAIGFWLSGGLIGQGEWSWMFDGGKVPYALLLSIGAAYYVGLSLLWKRSMPRVTAIVLGNAALWVMLVQTPGWSFLAHPQAWLIPPAVCVLVVAHQYRDRLGKTFASAIRYGMTLVIYVSSTADMLLQQIGTSISGPIVLIVLALIGMLAGVILRVRPFLYLGACFVFLGAASMVRHAQVSINAVWPWWAFGISTGVMLLAGLMWIEKNKPRLRQYANTLSNWDG</sequence>
<feature type="transmembrane region" description="Helical" evidence="1">
    <location>
        <begin position="392"/>
        <end position="414"/>
    </location>
</feature>
<dbReference type="EMBL" id="SJPY01000001">
    <property type="protein sequence ID" value="TWU45172.1"/>
    <property type="molecule type" value="Genomic_DNA"/>
</dbReference>
<feature type="transmembrane region" description="Helical" evidence="1">
    <location>
        <begin position="269"/>
        <end position="286"/>
    </location>
</feature>
<feature type="transmembrane region" description="Helical" evidence="1">
    <location>
        <begin position="863"/>
        <end position="888"/>
    </location>
</feature>
<protein>
    <submittedName>
        <fullName evidence="2">Uncharacterized protein</fullName>
    </submittedName>
</protein>
<feature type="transmembrane region" description="Helical" evidence="1">
    <location>
        <begin position="570"/>
        <end position="592"/>
    </location>
</feature>
<gene>
    <name evidence="2" type="ORF">Q31b_03430</name>
</gene>
<feature type="transmembrane region" description="Helical" evidence="1">
    <location>
        <begin position="1246"/>
        <end position="1265"/>
    </location>
</feature>
<feature type="transmembrane region" description="Helical" evidence="1">
    <location>
        <begin position="452"/>
        <end position="470"/>
    </location>
</feature>
<feature type="transmembrane region" description="Helical" evidence="1">
    <location>
        <begin position="1883"/>
        <end position="1903"/>
    </location>
</feature>
<feature type="transmembrane region" description="Helical" evidence="1">
    <location>
        <begin position="544"/>
        <end position="564"/>
    </location>
</feature>
<feature type="transmembrane region" description="Helical" evidence="1">
    <location>
        <begin position="1777"/>
        <end position="1797"/>
    </location>
</feature>
<feature type="transmembrane region" description="Helical" evidence="1">
    <location>
        <begin position="1376"/>
        <end position="1395"/>
    </location>
</feature>
<feature type="transmembrane region" description="Helical" evidence="1">
    <location>
        <begin position="1480"/>
        <end position="1499"/>
    </location>
</feature>
<accession>A0A5C6E878</accession>
<feature type="transmembrane region" description="Helical" evidence="1">
    <location>
        <begin position="1752"/>
        <end position="1770"/>
    </location>
</feature>
<feature type="transmembrane region" description="Helical" evidence="1">
    <location>
        <begin position="928"/>
        <end position="948"/>
    </location>
</feature>
<feature type="transmembrane region" description="Helical" evidence="1">
    <location>
        <begin position="426"/>
        <end position="446"/>
    </location>
</feature>
<feature type="transmembrane region" description="Helical" evidence="1">
    <location>
        <begin position="1023"/>
        <end position="1039"/>
    </location>
</feature>
<feature type="transmembrane region" description="Helical" evidence="1">
    <location>
        <begin position="1682"/>
        <end position="1702"/>
    </location>
</feature>
<feature type="transmembrane region" description="Helical" evidence="1">
    <location>
        <begin position="1858"/>
        <end position="1878"/>
    </location>
</feature>
<evidence type="ECO:0000313" key="2">
    <source>
        <dbReference type="EMBL" id="TWU45172.1"/>
    </source>
</evidence>
<feature type="transmembrane region" description="Helical" evidence="1">
    <location>
        <begin position="238"/>
        <end position="257"/>
    </location>
</feature>
<feature type="transmembrane region" description="Helical" evidence="1">
    <location>
        <begin position="1542"/>
        <end position="1561"/>
    </location>
</feature>
<feature type="transmembrane region" description="Helical" evidence="1">
    <location>
        <begin position="205"/>
        <end position="226"/>
    </location>
</feature>
<feature type="transmembrane region" description="Helical" evidence="1">
    <location>
        <begin position="1573"/>
        <end position="1591"/>
    </location>
</feature>
<feature type="transmembrane region" description="Helical" evidence="1">
    <location>
        <begin position="1271"/>
        <end position="1288"/>
    </location>
</feature>
<feature type="transmembrane region" description="Helical" evidence="1">
    <location>
        <begin position="894"/>
        <end position="916"/>
    </location>
</feature>
<feature type="transmembrane region" description="Helical" evidence="1">
    <location>
        <begin position="830"/>
        <end position="851"/>
    </location>
</feature>
<feature type="transmembrane region" description="Helical" evidence="1">
    <location>
        <begin position="1511"/>
        <end position="1536"/>
    </location>
</feature>
<feature type="transmembrane region" description="Helical" evidence="1">
    <location>
        <begin position="632"/>
        <end position="652"/>
    </location>
</feature>
<name>A0A5C6E878_9BACT</name>
<feature type="transmembrane region" description="Helical" evidence="1">
    <location>
        <begin position="754"/>
        <end position="773"/>
    </location>
</feature>
<feature type="transmembrane region" description="Helical" evidence="1">
    <location>
        <begin position="997"/>
        <end position="1017"/>
    </location>
</feature>
<reference evidence="2 3" key="1">
    <citation type="submission" date="2019-02" db="EMBL/GenBank/DDBJ databases">
        <title>Deep-cultivation of Planctomycetes and their phenomic and genomic characterization uncovers novel biology.</title>
        <authorList>
            <person name="Wiegand S."/>
            <person name="Jogler M."/>
            <person name="Boedeker C."/>
            <person name="Pinto D."/>
            <person name="Vollmers J."/>
            <person name="Rivas-Marin E."/>
            <person name="Kohn T."/>
            <person name="Peeters S.H."/>
            <person name="Heuer A."/>
            <person name="Rast P."/>
            <person name="Oberbeckmann S."/>
            <person name="Bunk B."/>
            <person name="Jeske O."/>
            <person name="Meyerdierks A."/>
            <person name="Storesund J.E."/>
            <person name="Kallscheuer N."/>
            <person name="Luecker S."/>
            <person name="Lage O.M."/>
            <person name="Pohl T."/>
            <person name="Merkel B.J."/>
            <person name="Hornburger P."/>
            <person name="Mueller R.-W."/>
            <person name="Bruemmer F."/>
            <person name="Labrenz M."/>
            <person name="Spormann A.M."/>
            <person name="Op Den Camp H."/>
            <person name="Overmann J."/>
            <person name="Amann R."/>
            <person name="Jetten M.S.M."/>
            <person name="Mascher T."/>
            <person name="Medema M.H."/>
            <person name="Devos D.P."/>
            <person name="Kaster A.-K."/>
            <person name="Ovreas L."/>
            <person name="Rohde M."/>
            <person name="Galperin M.Y."/>
            <person name="Jogler C."/>
        </authorList>
    </citation>
    <scope>NUCLEOTIDE SEQUENCE [LARGE SCALE GENOMIC DNA]</scope>
    <source>
        <strain evidence="2 3">Q31b</strain>
    </source>
</reference>
<feature type="transmembrane region" description="Helical" evidence="1">
    <location>
        <begin position="475"/>
        <end position="494"/>
    </location>
</feature>
<feature type="transmembrane region" description="Helical" evidence="1">
    <location>
        <begin position="1086"/>
        <end position="1109"/>
    </location>
</feature>
<feature type="transmembrane region" description="Helical" evidence="1">
    <location>
        <begin position="1060"/>
        <end position="1080"/>
    </location>
</feature>